<sequence length="368" mass="42689">MTHQQSVVTLNILTCFHIDLPLTGNRDCSLLNSTICVECDVITRFFTGELLTETSGSSHRISLGIWLITVIVGLFGITNNIVIALVVNRRRTKRKKFDFLITFLAVFDSFTCIGSIYTTTASVLFFYGYITLDALSSWYSVKVTSIAVLFSRSLSYFMTVIINTYCYAGVAHPLRTKQWFSWKTVRMLPLLALVVAVFINIPRLGCEELSENVYNEKGFDIPSLRGFKYIAVQRNKCWKFWFETMFRIHDYIDYLLPLPILLLLNFLSYLKMRELKRSRMELSSSQLKRLKPVKMFLPVVFFLFFCNIGPFIMFVTVVVTGVVYRELSLMLALWNALNCSANFVIYYWRSNEFRKDTNALFLHCFGRQ</sequence>
<evidence type="ECO:0000256" key="1">
    <source>
        <dbReference type="ARBA" id="ARBA00004370"/>
    </source>
</evidence>
<protein>
    <recommendedName>
        <fullName evidence="7">G-protein coupled receptors family 1 profile domain-containing protein</fullName>
    </recommendedName>
</protein>
<evidence type="ECO:0000313" key="8">
    <source>
        <dbReference type="EMBL" id="CAL8098087.1"/>
    </source>
</evidence>
<dbReference type="PANTHER" id="PTHR46641">
    <property type="entry name" value="FMRFAMIDE RECEPTOR-RELATED"/>
    <property type="match status" value="1"/>
</dbReference>
<evidence type="ECO:0000256" key="2">
    <source>
        <dbReference type="ARBA" id="ARBA00010663"/>
    </source>
</evidence>
<reference evidence="8 9" key="1">
    <citation type="submission" date="2024-08" db="EMBL/GenBank/DDBJ databases">
        <authorList>
            <person name="Cucini C."/>
            <person name="Frati F."/>
        </authorList>
    </citation>
    <scope>NUCLEOTIDE SEQUENCE [LARGE SCALE GENOMIC DNA]</scope>
</reference>
<keyword evidence="9" id="KW-1185">Reference proteome</keyword>
<dbReference type="PROSITE" id="PS50262">
    <property type="entry name" value="G_PROTEIN_RECEP_F1_2"/>
    <property type="match status" value="1"/>
</dbReference>
<dbReference type="Proteomes" id="UP001642540">
    <property type="component" value="Unassembled WGS sequence"/>
</dbReference>
<dbReference type="Gene3D" id="1.20.1070.10">
    <property type="entry name" value="Rhodopsin 7-helix transmembrane proteins"/>
    <property type="match status" value="1"/>
</dbReference>
<dbReference type="SMART" id="SM01381">
    <property type="entry name" value="7TM_GPCR_Srsx"/>
    <property type="match status" value="1"/>
</dbReference>
<gene>
    <name evidence="8" type="ORF">ODALV1_LOCUS9826</name>
</gene>
<dbReference type="PANTHER" id="PTHR46641:SF2">
    <property type="entry name" value="FMRFAMIDE RECEPTOR"/>
    <property type="match status" value="1"/>
</dbReference>
<evidence type="ECO:0000256" key="6">
    <source>
        <dbReference type="SAM" id="Phobius"/>
    </source>
</evidence>
<dbReference type="InterPro" id="IPR000276">
    <property type="entry name" value="GPCR_Rhodpsn"/>
</dbReference>
<comment type="caution">
    <text evidence="8">The sequence shown here is derived from an EMBL/GenBank/DDBJ whole genome shotgun (WGS) entry which is preliminary data.</text>
</comment>
<feature type="transmembrane region" description="Helical" evidence="6">
    <location>
        <begin position="329"/>
        <end position="348"/>
    </location>
</feature>
<feature type="transmembrane region" description="Helical" evidence="6">
    <location>
        <begin position="295"/>
        <end position="323"/>
    </location>
</feature>
<feature type="transmembrane region" description="Helical" evidence="6">
    <location>
        <begin position="63"/>
        <end position="87"/>
    </location>
</feature>
<feature type="transmembrane region" description="Helical" evidence="6">
    <location>
        <begin position="146"/>
        <end position="166"/>
    </location>
</feature>
<feature type="transmembrane region" description="Helical" evidence="6">
    <location>
        <begin position="99"/>
        <end position="126"/>
    </location>
</feature>
<dbReference type="SUPFAM" id="SSF81321">
    <property type="entry name" value="Family A G protein-coupled receptor-like"/>
    <property type="match status" value="1"/>
</dbReference>
<proteinExistence type="inferred from homology"/>
<evidence type="ECO:0000256" key="5">
    <source>
        <dbReference type="ARBA" id="ARBA00023136"/>
    </source>
</evidence>
<dbReference type="InterPro" id="IPR017452">
    <property type="entry name" value="GPCR_Rhodpsn_7TM"/>
</dbReference>
<feature type="domain" description="G-protein coupled receptors family 1 profile" evidence="7">
    <location>
        <begin position="79"/>
        <end position="346"/>
    </location>
</feature>
<organism evidence="8 9">
    <name type="scientific">Orchesella dallaii</name>
    <dbReference type="NCBI Taxonomy" id="48710"/>
    <lineage>
        <taxon>Eukaryota</taxon>
        <taxon>Metazoa</taxon>
        <taxon>Ecdysozoa</taxon>
        <taxon>Arthropoda</taxon>
        <taxon>Hexapoda</taxon>
        <taxon>Collembola</taxon>
        <taxon>Entomobryomorpha</taxon>
        <taxon>Entomobryoidea</taxon>
        <taxon>Orchesellidae</taxon>
        <taxon>Orchesellinae</taxon>
        <taxon>Orchesella</taxon>
    </lineage>
</organism>
<comment type="subcellular location">
    <subcellularLocation>
        <location evidence="1">Membrane</location>
    </subcellularLocation>
</comment>
<evidence type="ECO:0000256" key="3">
    <source>
        <dbReference type="ARBA" id="ARBA00022692"/>
    </source>
</evidence>
<feature type="transmembrane region" description="Helical" evidence="6">
    <location>
        <begin position="187"/>
        <end position="205"/>
    </location>
</feature>
<dbReference type="InterPro" id="IPR052954">
    <property type="entry name" value="GPCR-Ligand_Int"/>
</dbReference>
<evidence type="ECO:0000259" key="7">
    <source>
        <dbReference type="PROSITE" id="PS50262"/>
    </source>
</evidence>
<dbReference type="EMBL" id="CAXLJM020000030">
    <property type="protein sequence ID" value="CAL8098087.1"/>
    <property type="molecule type" value="Genomic_DNA"/>
</dbReference>
<comment type="similarity">
    <text evidence="2">Belongs to the G-protein coupled receptor 1 family.</text>
</comment>
<feature type="transmembrane region" description="Helical" evidence="6">
    <location>
        <begin position="251"/>
        <end position="270"/>
    </location>
</feature>
<name>A0ABP1QCI3_9HEXA</name>
<evidence type="ECO:0000313" key="9">
    <source>
        <dbReference type="Proteomes" id="UP001642540"/>
    </source>
</evidence>
<keyword evidence="5 6" id="KW-0472">Membrane</keyword>
<keyword evidence="3 6" id="KW-0812">Transmembrane</keyword>
<keyword evidence="4 6" id="KW-1133">Transmembrane helix</keyword>
<accession>A0ABP1QCI3</accession>
<evidence type="ECO:0000256" key="4">
    <source>
        <dbReference type="ARBA" id="ARBA00022989"/>
    </source>
</evidence>